<dbReference type="GO" id="GO:0016740">
    <property type="term" value="F:transferase activity"/>
    <property type="evidence" value="ECO:0007669"/>
    <property type="project" value="UniProtKB-KW"/>
</dbReference>
<feature type="transmembrane region" description="Helical" evidence="8">
    <location>
        <begin position="135"/>
        <end position="153"/>
    </location>
</feature>
<dbReference type="Gene3D" id="3.30.1120.170">
    <property type="match status" value="1"/>
</dbReference>
<keyword evidence="10" id="KW-0808">Transferase</keyword>
<reference evidence="11" key="1">
    <citation type="journal article" date="2019" name="Int. J. Syst. Evol. Microbiol.">
        <title>The Global Catalogue of Microorganisms (GCM) 10K type strain sequencing project: providing services to taxonomists for standard genome sequencing and annotation.</title>
        <authorList>
            <consortium name="The Broad Institute Genomics Platform"/>
            <consortium name="The Broad Institute Genome Sequencing Center for Infectious Disease"/>
            <person name="Wu L."/>
            <person name="Ma J."/>
        </authorList>
    </citation>
    <scope>NUCLEOTIDE SEQUENCE [LARGE SCALE GENOMIC DNA]</scope>
    <source>
        <strain evidence="11">CCUG 58728</strain>
    </source>
</reference>
<keyword evidence="7 8" id="KW-0472">Membrane</keyword>
<dbReference type="InterPro" id="IPR012160">
    <property type="entry name" value="LtaS-like"/>
</dbReference>
<comment type="similarity">
    <text evidence="3">Belongs to the LTA synthase family.</text>
</comment>
<dbReference type="SUPFAM" id="SSF53649">
    <property type="entry name" value="Alkaline phosphatase-like"/>
    <property type="match status" value="1"/>
</dbReference>
<gene>
    <name evidence="10" type="ORF">ACFOSE_06610</name>
</gene>
<accession>A0ABV8D2L2</accession>
<feature type="transmembrane region" description="Helical" evidence="8">
    <location>
        <begin position="21"/>
        <end position="39"/>
    </location>
</feature>
<keyword evidence="5 8" id="KW-0812">Transmembrane</keyword>
<dbReference type="Gene3D" id="3.40.720.10">
    <property type="entry name" value="Alkaline Phosphatase, subunit A"/>
    <property type="match status" value="1"/>
</dbReference>
<dbReference type="PANTHER" id="PTHR47371">
    <property type="entry name" value="LIPOTEICHOIC ACID SYNTHASE"/>
    <property type="match status" value="1"/>
</dbReference>
<dbReference type="PANTHER" id="PTHR47371:SF3">
    <property type="entry name" value="PHOSPHOGLYCEROL TRANSFERASE I"/>
    <property type="match status" value="1"/>
</dbReference>
<evidence type="ECO:0000259" key="9">
    <source>
        <dbReference type="Pfam" id="PF00884"/>
    </source>
</evidence>
<organism evidence="10 11">
    <name type="scientific">Streptococcus dentapri</name>
    <dbReference type="NCBI Taxonomy" id="573564"/>
    <lineage>
        <taxon>Bacteria</taxon>
        <taxon>Bacillati</taxon>
        <taxon>Bacillota</taxon>
        <taxon>Bacilli</taxon>
        <taxon>Lactobacillales</taxon>
        <taxon>Streptococcaceae</taxon>
        <taxon>Streptococcus</taxon>
    </lineage>
</organism>
<evidence type="ECO:0000313" key="10">
    <source>
        <dbReference type="EMBL" id="MFC3932437.1"/>
    </source>
</evidence>
<dbReference type="InterPro" id="IPR017850">
    <property type="entry name" value="Alkaline_phosphatase_core_sf"/>
</dbReference>
<evidence type="ECO:0000256" key="3">
    <source>
        <dbReference type="ARBA" id="ARBA00009983"/>
    </source>
</evidence>
<evidence type="ECO:0000256" key="6">
    <source>
        <dbReference type="ARBA" id="ARBA00022989"/>
    </source>
</evidence>
<feature type="transmembrane region" description="Helical" evidence="8">
    <location>
        <begin position="83"/>
        <end position="100"/>
    </location>
</feature>
<evidence type="ECO:0000256" key="2">
    <source>
        <dbReference type="ARBA" id="ARBA00004936"/>
    </source>
</evidence>
<evidence type="ECO:0000256" key="4">
    <source>
        <dbReference type="ARBA" id="ARBA00022475"/>
    </source>
</evidence>
<evidence type="ECO:0000256" key="5">
    <source>
        <dbReference type="ARBA" id="ARBA00022692"/>
    </source>
</evidence>
<proteinExistence type="inferred from homology"/>
<dbReference type="Pfam" id="PF00884">
    <property type="entry name" value="Sulfatase"/>
    <property type="match status" value="1"/>
</dbReference>
<dbReference type="Proteomes" id="UP001595901">
    <property type="component" value="Unassembled WGS sequence"/>
</dbReference>
<dbReference type="RefSeq" id="WP_380431859.1">
    <property type="nucleotide sequence ID" value="NZ_JBHSAC010000055.1"/>
</dbReference>
<comment type="pathway">
    <text evidence="2">Cell wall biogenesis; lipoteichoic acid biosynthesis.</text>
</comment>
<feature type="transmembrane region" description="Helical" evidence="8">
    <location>
        <begin position="165"/>
        <end position="183"/>
    </location>
</feature>
<evidence type="ECO:0000256" key="8">
    <source>
        <dbReference type="SAM" id="Phobius"/>
    </source>
</evidence>
<comment type="caution">
    <text evidence="10">The sequence shown here is derived from an EMBL/GenBank/DDBJ whole genome shotgun (WGS) entry which is preliminary data.</text>
</comment>
<dbReference type="EC" id="2.7.8.-" evidence="10"/>
<feature type="domain" description="Sulfatase N-terminal" evidence="9">
    <location>
        <begin position="257"/>
        <end position="561"/>
    </location>
</feature>
<sequence>MKKYLHPFKLLSKIINTRLGFILVLLFFYWIKSIWAYSVDFNLELEDMVQTIVAIFNPLPLGLLILGLPLYFKNSKIFYTLEIALYLLLNIIIIGNSIYFREFTDFITVNTLLASSSAAAGLGDSASNLLEVSDLFYLIDLIFFIPLLIRKKIKSDKRPFNKRASFAVTALSLMLFSANLFAAETIRPQLLTRGFSNYYVVRGIGLPAFITYSANQTYQAQKERSASTADDLKKVQEYVKKDYAAPDQKYFGIAKGRNVIVIHLESFQQFLIDYKLKSDGKEYEVTPFLNSLYHSNSSISFSNFFHQVRNGKTSDAETMMETSLYGLNSGSYMVNYGGDNTAYATPSILAQKGGYSSAVFHGNTGSFWNRNNTYKQWGYDYFFDSSYLEKQTDSNSFQYGLNDKYLFGDSIKYLEQMQQPFYAKYITVSNHFPYTSLNGDKNELGFPLADTADKTVNGYFATANYLDSALESFFNYLKASGLYDKSIIVLYGDHFGISNDRNSSLAPLLGKDPETWSDYDNAMVQRVPYMINIPGYTNGFIDDTYGGEIDALPTLLHLLGIDTQGYVQMGQDLLSPANDQLVPLRTPGYYITPTYTSYGGKNYYTKTGEQITEPNETTKAELEKYRKQTAEQLANSDAVQTGDLLRFADIPGLKPNDASKYSYTKSMSKLKKINKKLGDKSTSLYSQNGDQTTANLYEAKSYSEIHGHEESGALSSSSSR</sequence>
<dbReference type="InterPro" id="IPR050448">
    <property type="entry name" value="OpgB/LTA_synthase_biosynth"/>
</dbReference>
<evidence type="ECO:0000313" key="11">
    <source>
        <dbReference type="Proteomes" id="UP001595901"/>
    </source>
</evidence>
<keyword evidence="11" id="KW-1185">Reference proteome</keyword>
<dbReference type="CDD" id="cd16015">
    <property type="entry name" value="LTA_synthase"/>
    <property type="match status" value="1"/>
</dbReference>
<protein>
    <submittedName>
        <fullName evidence="10">LTA synthase family protein</fullName>
        <ecNumber evidence="10">2.7.8.-</ecNumber>
    </submittedName>
</protein>
<feature type="transmembrane region" description="Helical" evidence="8">
    <location>
        <begin position="51"/>
        <end position="71"/>
    </location>
</feature>
<name>A0ABV8D2L2_9STRE</name>
<evidence type="ECO:0000256" key="1">
    <source>
        <dbReference type="ARBA" id="ARBA00004651"/>
    </source>
</evidence>
<dbReference type="EMBL" id="JBHSAC010000055">
    <property type="protein sequence ID" value="MFC3932437.1"/>
    <property type="molecule type" value="Genomic_DNA"/>
</dbReference>
<keyword evidence="4" id="KW-1003">Cell membrane</keyword>
<dbReference type="InterPro" id="IPR000917">
    <property type="entry name" value="Sulfatase_N"/>
</dbReference>
<dbReference type="PIRSF" id="PIRSF005091">
    <property type="entry name" value="Mmb_sulf_HI1246"/>
    <property type="match status" value="1"/>
</dbReference>
<comment type="subcellular location">
    <subcellularLocation>
        <location evidence="1">Cell membrane</location>
        <topology evidence="1">Multi-pass membrane protein</topology>
    </subcellularLocation>
</comment>
<keyword evidence="6 8" id="KW-1133">Transmembrane helix</keyword>
<evidence type="ECO:0000256" key="7">
    <source>
        <dbReference type="ARBA" id="ARBA00023136"/>
    </source>
</evidence>